<dbReference type="HOGENOM" id="CLU_073591_0_0_11"/>
<proteinExistence type="predicted"/>
<evidence type="ECO:0000313" key="3">
    <source>
        <dbReference type="Proteomes" id="UP000006640"/>
    </source>
</evidence>
<gene>
    <name evidence="2" type="ordered locus">Tbis_0551</name>
</gene>
<organism evidence="2 3">
    <name type="scientific">Thermobispora bispora (strain ATCC 19993 / DSM 43833 / CBS 139.67 / JCM 10125 / KCTC 9307 / NBRC 14880 / R51)</name>
    <dbReference type="NCBI Taxonomy" id="469371"/>
    <lineage>
        <taxon>Bacteria</taxon>
        <taxon>Bacillati</taxon>
        <taxon>Actinomycetota</taxon>
        <taxon>Actinomycetes</taxon>
        <taxon>Streptosporangiales</taxon>
        <taxon>Streptosporangiaceae</taxon>
        <taxon>Thermobispora</taxon>
    </lineage>
</organism>
<dbReference type="KEGG" id="tbi:Tbis_0551"/>
<dbReference type="Pfam" id="PF14028">
    <property type="entry name" value="Lant_dehydr_C"/>
    <property type="match status" value="1"/>
</dbReference>
<dbReference type="RefSeq" id="WP_013130811.1">
    <property type="nucleotide sequence ID" value="NC_014165.1"/>
</dbReference>
<protein>
    <recommendedName>
        <fullName evidence="1">Thiopeptide-type bacteriocin biosynthesis domain-containing protein</fullName>
    </recommendedName>
</protein>
<accession>D6Y503</accession>
<dbReference type="AlphaFoldDB" id="D6Y503"/>
<dbReference type="NCBIfam" id="TIGR03891">
    <property type="entry name" value="thiopep_ocin"/>
    <property type="match status" value="1"/>
</dbReference>
<reference evidence="2 3" key="1">
    <citation type="submission" date="2010-01" db="EMBL/GenBank/DDBJ databases">
        <title>The complete genome of Thermobispora bispora DSM 43833.</title>
        <authorList>
            <consortium name="US DOE Joint Genome Institute (JGI-PGF)"/>
            <person name="Lucas S."/>
            <person name="Copeland A."/>
            <person name="Lapidus A."/>
            <person name="Glavina del Rio T."/>
            <person name="Dalin E."/>
            <person name="Tice H."/>
            <person name="Bruce D."/>
            <person name="Goodwin L."/>
            <person name="Pitluck S."/>
            <person name="Kyrpides N."/>
            <person name="Mavromatis K."/>
            <person name="Ivanova N."/>
            <person name="Mikhailova N."/>
            <person name="Chertkov O."/>
            <person name="Brettin T."/>
            <person name="Detter J.C."/>
            <person name="Han C."/>
            <person name="Larimer F."/>
            <person name="Land M."/>
            <person name="Hauser L."/>
            <person name="Markowitz V."/>
            <person name="Cheng J.-F."/>
            <person name="Hugenholtz P."/>
            <person name="Woyke T."/>
            <person name="Wu D."/>
            <person name="Jando M."/>
            <person name="Schneider S."/>
            <person name="Klenk H.-P."/>
            <person name="Eisen J.A."/>
        </authorList>
    </citation>
    <scope>NUCLEOTIDE SEQUENCE [LARGE SCALE GENOMIC DNA]</scope>
    <source>
        <strain evidence="3">ATCC 19993 / DSM 43833 / CBS 139.67 / JCM 10125 / KCTC 9307 / NBRC 14880 / R51</strain>
    </source>
</reference>
<dbReference type="EMBL" id="CP001874">
    <property type="protein sequence ID" value="ADG87278.1"/>
    <property type="molecule type" value="Genomic_DNA"/>
</dbReference>
<dbReference type="InterPro" id="IPR023809">
    <property type="entry name" value="Thiopep_bacteriocin_synth_dom"/>
</dbReference>
<dbReference type="STRING" id="469371.Tbis_0551"/>
<dbReference type="eggNOG" id="COG0778">
    <property type="taxonomic scope" value="Bacteria"/>
</dbReference>
<feature type="domain" description="Thiopeptide-type bacteriocin biosynthesis" evidence="1">
    <location>
        <begin position="10"/>
        <end position="291"/>
    </location>
</feature>
<dbReference type="Proteomes" id="UP000006640">
    <property type="component" value="Chromosome"/>
</dbReference>
<sequence length="298" mass="33475">MTPHEAEVIWVSAHIFHQGPLDRLVTEVAGPLFVELAAAGLSTQGFFLRYWEGGPHLRFRVRLLPGADAAETRRLIRERACAYLRRYPSQDVLDREEYARLAEVLAAREGLTGHARELYPNDSVQFISYRPEHHRYGRGPSLEAVERHFAESSRIALELLHAGLTIPQRGAVWLTMLMATWLLAGSRGEDAFRPWPDARKEQAFDRERERLTGLARHARQLTLRPPDPEAQGVLAAWHGSVARLADALAASGFTATRTATVLDLCAHLLANRLGIRIQDEARLRYLASRALDEAEVTV</sequence>
<evidence type="ECO:0000259" key="1">
    <source>
        <dbReference type="Pfam" id="PF14028"/>
    </source>
</evidence>
<name>D6Y503_THEBD</name>
<keyword evidence="3" id="KW-1185">Reference proteome</keyword>
<evidence type="ECO:0000313" key="2">
    <source>
        <dbReference type="EMBL" id="ADG87278.1"/>
    </source>
</evidence>
<dbReference type="OrthoDB" id="3607295at2"/>